<evidence type="ECO:0000256" key="1">
    <source>
        <dbReference type="SAM" id="MobiDB-lite"/>
    </source>
</evidence>
<feature type="compositionally biased region" description="Low complexity" evidence="1">
    <location>
        <begin position="213"/>
        <end position="227"/>
    </location>
</feature>
<evidence type="ECO:0000313" key="2">
    <source>
        <dbReference type="Proteomes" id="UP000887566"/>
    </source>
</evidence>
<feature type="region of interest" description="Disordered" evidence="1">
    <location>
        <begin position="11"/>
        <end position="30"/>
    </location>
</feature>
<feature type="compositionally biased region" description="Polar residues" evidence="1">
    <location>
        <begin position="236"/>
        <end position="252"/>
    </location>
</feature>
<dbReference type="WBParaSite" id="PSAMB.scaffold15size126113.g376.t1">
    <property type="protein sequence ID" value="PSAMB.scaffold15size126113.g376.t1"/>
    <property type="gene ID" value="PSAMB.scaffold15size126113.g376"/>
</dbReference>
<feature type="compositionally biased region" description="Polar residues" evidence="1">
    <location>
        <begin position="59"/>
        <end position="77"/>
    </location>
</feature>
<evidence type="ECO:0000313" key="3">
    <source>
        <dbReference type="WBParaSite" id="PSAMB.scaffold15size126113.g376.t1"/>
    </source>
</evidence>
<dbReference type="Proteomes" id="UP000887566">
    <property type="component" value="Unplaced"/>
</dbReference>
<feature type="region of interest" description="Disordered" evidence="1">
    <location>
        <begin position="52"/>
        <end position="77"/>
    </location>
</feature>
<name>A0A914V6H0_9BILA</name>
<feature type="region of interest" description="Disordered" evidence="1">
    <location>
        <begin position="180"/>
        <end position="252"/>
    </location>
</feature>
<accession>A0A914V6H0</accession>
<organism evidence="2 3">
    <name type="scientific">Plectus sambesii</name>
    <dbReference type="NCBI Taxonomy" id="2011161"/>
    <lineage>
        <taxon>Eukaryota</taxon>
        <taxon>Metazoa</taxon>
        <taxon>Ecdysozoa</taxon>
        <taxon>Nematoda</taxon>
        <taxon>Chromadorea</taxon>
        <taxon>Plectida</taxon>
        <taxon>Plectina</taxon>
        <taxon>Plectoidea</taxon>
        <taxon>Plectidae</taxon>
        <taxon>Plectus</taxon>
    </lineage>
</organism>
<feature type="compositionally biased region" description="Low complexity" evidence="1">
    <location>
        <begin position="185"/>
        <end position="199"/>
    </location>
</feature>
<protein>
    <submittedName>
        <fullName evidence="3">Uncharacterized protein</fullName>
    </submittedName>
</protein>
<keyword evidence="2" id="KW-1185">Reference proteome</keyword>
<proteinExistence type="predicted"/>
<reference evidence="3" key="1">
    <citation type="submission" date="2022-11" db="UniProtKB">
        <authorList>
            <consortium name="WormBaseParasite"/>
        </authorList>
    </citation>
    <scope>IDENTIFICATION</scope>
</reference>
<dbReference type="AlphaFoldDB" id="A0A914V6H0"/>
<sequence>MYSGQAFLGLGVGQPGHGQQQQLSPLARSASLSHPTPFPMAYSVATPLHALSPFRQHSPGRSTHQSRSSSPGGHLVSTATFPTMDSFSAQLRTGFDPLHSLPYRFPYSPTSTPMDAYASAFRPIASLSALWSPSLSVAQPQHGIERPSALSTSLLHSARGGLVAASASAAHTPMLAFERPTKIQSSARSDPTSSSSSDSLVQTLKTFLLPQRSSAPSERSSSAASDAGQLDKAMAQRSSVASDANNQAGRSK</sequence>